<dbReference type="InParanoid" id="B7FPI4"/>
<dbReference type="Proteomes" id="UP000000759">
    <property type="component" value="Chromosome 1"/>
</dbReference>
<dbReference type="PANTHER" id="PTHR12103:SF12">
    <property type="entry name" value="FI20020P1"/>
    <property type="match status" value="1"/>
</dbReference>
<evidence type="ECO:0008006" key="7">
    <source>
        <dbReference type="Google" id="ProtNLM"/>
    </source>
</evidence>
<dbReference type="AlphaFoldDB" id="B7FPI4"/>
<reference evidence="5 6" key="1">
    <citation type="journal article" date="2008" name="Nature">
        <title>The Phaeodactylum genome reveals the evolutionary history of diatom genomes.</title>
        <authorList>
            <person name="Bowler C."/>
            <person name="Allen A.E."/>
            <person name="Badger J.H."/>
            <person name="Grimwood J."/>
            <person name="Jabbari K."/>
            <person name="Kuo A."/>
            <person name="Maheswari U."/>
            <person name="Martens C."/>
            <person name="Maumus F."/>
            <person name="Otillar R.P."/>
            <person name="Rayko E."/>
            <person name="Salamov A."/>
            <person name="Vandepoele K."/>
            <person name="Beszteri B."/>
            <person name="Gruber A."/>
            <person name="Heijde M."/>
            <person name="Katinka M."/>
            <person name="Mock T."/>
            <person name="Valentin K."/>
            <person name="Verret F."/>
            <person name="Berges J.A."/>
            <person name="Brownlee C."/>
            <person name="Cadoret J.P."/>
            <person name="Chiovitti A."/>
            <person name="Choi C.J."/>
            <person name="Coesel S."/>
            <person name="De Martino A."/>
            <person name="Detter J.C."/>
            <person name="Durkin C."/>
            <person name="Falciatore A."/>
            <person name="Fournet J."/>
            <person name="Haruta M."/>
            <person name="Huysman M.J."/>
            <person name="Jenkins B.D."/>
            <person name="Jiroutova K."/>
            <person name="Jorgensen R.E."/>
            <person name="Joubert Y."/>
            <person name="Kaplan A."/>
            <person name="Kroger N."/>
            <person name="Kroth P.G."/>
            <person name="La Roche J."/>
            <person name="Lindquist E."/>
            <person name="Lommer M."/>
            <person name="Martin-Jezequel V."/>
            <person name="Lopez P.J."/>
            <person name="Lucas S."/>
            <person name="Mangogna M."/>
            <person name="McGinnis K."/>
            <person name="Medlin L.K."/>
            <person name="Montsant A."/>
            <person name="Oudot-Le Secq M.P."/>
            <person name="Napoli C."/>
            <person name="Obornik M."/>
            <person name="Parker M.S."/>
            <person name="Petit J.L."/>
            <person name="Porcel B.M."/>
            <person name="Poulsen N."/>
            <person name="Robison M."/>
            <person name="Rychlewski L."/>
            <person name="Rynearson T.A."/>
            <person name="Schmutz J."/>
            <person name="Shapiro H."/>
            <person name="Siaut M."/>
            <person name="Stanley M."/>
            <person name="Sussman M.R."/>
            <person name="Taylor A.R."/>
            <person name="Vardi A."/>
            <person name="von Dassow P."/>
            <person name="Vyverman W."/>
            <person name="Willis A."/>
            <person name="Wyrwicz L.S."/>
            <person name="Rokhsar D.S."/>
            <person name="Weissenbach J."/>
            <person name="Armbrust E.V."/>
            <person name="Green B.R."/>
            <person name="Van de Peer Y."/>
            <person name="Grigoriev I.V."/>
        </authorList>
    </citation>
    <scope>NUCLEOTIDE SEQUENCE [LARGE SCALE GENOMIC DNA]</scope>
    <source>
        <strain evidence="5 6">CCAP 1055/1</strain>
    </source>
</reference>
<organism evidence="5 6">
    <name type="scientific">Phaeodactylum tricornutum (strain CCAP 1055/1)</name>
    <dbReference type="NCBI Taxonomy" id="556484"/>
    <lineage>
        <taxon>Eukaryota</taxon>
        <taxon>Sar</taxon>
        <taxon>Stramenopiles</taxon>
        <taxon>Ochrophyta</taxon>
        <taxon>Bacillariophyta</taxon>
        <taxon>Bacillariophyceae</taxon>
        <taxon>Bacillariophycidae</taxon>
        <taxon>Naviculales</taxon>
        <taxon>Phaeodactylaceae</taxon>
        <taxon>Phaeodactylum</taxon>
    </lineage>
</organism>
<accession>B7FPI4</accession>
<evidence type="ECO:0000313" key="5">
    <source>
        <dbReference type="EMBL" id="EEC51182.1"/>
    </source>
</evidence>
<dbReference type="RefSeq" id="XP_002176719.1">
    <property type="nucleotide sequence ID" value="XM_002176683.1"/>
</dbReference>
<evidence type="ECO:0000256" key="4">
    <source>
        <dbReference type="ARBA" id="ARBA00022842"/>
    </source>
</evidence>
<proteinExistence type="inferred from homology"/>
<dbReference type="InterPro" id="IPR036412">
    <property type="entry name" value="HAD-like_sf"/>
</dbReference>
<dbReference type="KEGG" id="pti:PHATRDRAFT_1358"/>
<feature type="non-terminal residue" evidence="5">
    <location>
        <position position="1"/>
    </location>
</feature>
<dbReference type="InterPro" id="IPR023214">
    <property type="entry name" value="HAD_sf"/>
</dbReference>
<dbReference type="OrthoDB" id="409330at2759"/>
<comment type="similarity">
    <text evidence="1">Belongs to the 5'(3')-deoxyribonucleotidase family.</text>
</comment>
<reference evidence="6" key="2">
    <citation type="submission" date="2008-08" db="EMBL/GenBank/DDBJ databases">
        <authorList>
            <consortium name="Diatom Consortium"/>
            <person name="Grigoriev I."/>
            <person name="Grimwood J."/>
            <person name="Kuo A."/>
            <person name="Otillar R.P."/>
            <person name="Salamov A."/>
            <person name="Detter J.C."/>
            <person name="Lindquist E."/>
            <person name="Shapiro H."/>
            <person name="Lucas S."/>
            <person name="Glavina del Rio T."/>
            <person name="Pitluck S."/>
            <person name="Rokhsar D."/>
            <person name="Bowler C."/>
        </authorList>
    </citation>
    <scope>GENOME REANNOTATION</scope>
    <source>
        <strain evidence="6">CCAP 1055/1</strain>
    </source>
</reference>
<dbReference type="SUPFAM" id="SSF56784">
    <property type="entry name" value="HAD-like"/>
    <property type="match status" value="1"/>
</dbReference>
<keyword evidence="2" id="KW-0479">Metal-binding</keyword>
<evidence type="ECO:0000256" key="3">
    <source>
        <dbReference type="ARBA" id="ARBA00022801"/>
    </source>
</evidence>
<dbReference type="Pfam" id="PF05761">
    <property type="entry name" value="5_nucleotid"/>
    <property type="match status" value="2"/>
</dbReference>
<dbReference type="Gene3D" id="3.40.50.1000">
    <property type="entry name" value="HAD superfamily/HAD-like"/>
    <property type="match status" value="1"/>
</dbReference>
<dbReference type="NCBIfam" id="TIGR02244">
    <property type="entry name" value="HAD-IG-Ncltidse"/>
    <property type="match status" value="1"/>
</dbReference>
<dbReference type="PANTHER" id="PTHR12103">
    <property type="entry name" value="5'-NUCLEOTIDASE DOMAIN-CONTAINING"/>
    <property type="match status" value="1"/>
</dbReference>
<keyword evidence="3" id="KW-0378">Hydrolase</keyword>
<keyword evidence="4" id="KW-0460">Magnesium</keyword>
<evidence type="ECO:0000313" key="6">
    <source>
        <dbReference type="Proteomes" id="UP000000759"/>
    </source>
</evidence>
<protein>
    <recommendedName>
        <fullName evidence="7">5'-nucleotidase</fullName>
    </recommendedName>
</protein>
<dbReference type="GeneID" id="7196399"/>
<dbReference type="HOGENOM" id="CLU_017845_5_1_1"/>
<dbReference type="PaxDb" id="2850-Phatr1358"/>
<keyword evidence="6" id="KW-1185">Reference proteome</keyword>
<dbReference type="GO" id="GO:0046872">
    <property type="term" value="F:metal ion binding"/>
    <property type="evidence" value="ECO:0007669"/>
    <property type="project" value="UniProtKB-KW"/>
</dbReference>
<gene>
    <name evidence="5" type="ORF">PHATRDRAFT_1358</name>
</gene>
<evidence type="ECO:0000256" key="1">
    <source>
        <dbReference type="ARBA" id="ARBA00009589"/>
    </source>
</evidence>
<dbReference type="eggNOG" id="KOG2470">
    <property type="taxonomic scope" value="Eukaryota"/>
</dbReference>
<dbReference type="GO" id="GO:0008253">
    <property type="term" value="F:5'-nucleotidase activity"/>
    <property type="evidence" value="ECO:0007669"/>
    <property type="project" value="TreeGrafter"/>
</dbReference>
<dbReference type="EMBL" id="CM000605">
    <property type="protein sequence ID" value="EEC51182.1"/>
    <property type="molecule type" value="Genomic_DNA"/>
</dbReference>
<feature type="non-terminal residue" evidence="5">
    <location>
        <position position="459"/>
    </location>
</feature>
<sequence length="459" mass="53309">IFANNYVDLGKVDTVGFDYDYTLVTYTENLLELLYEMALERLVDDRQYPTEMLNVGLKFDPFFSIRGLAVDKETGWICHLSYTHKVAVAWEGREKLPTSRIYKEYRGKRALTPSERRKRLKPLNDLFSMAECCLIADTVQFFKERQIPFCPQNVVTDVLSAIGGTHISGDFHRLVAQDPERYFDPTPHLKQVLDTLKNSGKHLILVSNSPFWYVDAGMRYVLGNNWRDEWDAIITSAGKPMFYTDDSRPFREICQETRRLMFKRVERFERGKVYTEGCLKELMRLMDWTTVENKIESKDTWGISSGSLDMATANVLYVGDSLFADLVDAKREFSWTTAAVTPEVGYEMELQTETDFALARRTIDLLLHALRLLQDELGTSLRTAEDVKVLDCLERLVSVWRDRESDVLGNPFGSVFRARYQPSLFAHSLRRYCDLYMTSVSSLRHYSPQHRFYPEQNHL</sequence>
<dbReference type="InterPro" id="IPR008380">
    <property type="entry name" value="HAD-SF_hydro_IG_5-nucl"/>
</dbReference>
<dbReference type="FunFam" id="3.40.50.1000:FF:000176">
    <property type="entry name" value="5'-nucleotidase domain-containing protein, putative"/>
    <property type="match status" value="1"/>
</dbReference>
<evidence type="ECO:0000256" key="2">
    <source>
        <dbReference type="ARBA" id="ARBA00022723"/>
    </source>
</evidence>
<name>B7FPI4_PHATC</name>